<dbReference type="PROSITE" id="PS00098">
    <property type="entry name" value="THIOLASE_1"/>
    <property type="match status" value="1"/>
</dbReference>
<dbReference type="Proteomes" id="UP000070598">
    <property type="component" value="Unassembled WGS sequence"/>
</dbReference>
<dbReference type="CDD" id="cd00751">
    <property type="entry name" value="thiolase"/>
    <property type="match status" value="1"/>
</dbReference>
<dbReference type="NCBIfam" id="NF006090">
    <property type="entry name" value="PRK08242.1"/>
    <property type="match status" value="1"/>
</dbReference>
<dbReference type="PIRSF" id="PIRSF000429">
    <property type="entry name" value="Ac-CoA_Ac_transf"/>
    <property type="match status" value="1"/>
</dbReference>
<feature type="domain" description="Thiolase N-terminal" evidence="6">
    <location>
        <begin position="5"/>
        <end position="228"/>
    </location>
</feature>
<gene>
    <name evidence="8" type="ORF">TH66_14955</name>
    <name evidence="9" type="ORF">TR74_08320</name>
</gene>
<feature type="active site" description="Proton acceptor" evidence="4">
    <location>
        <position position="386"/>
    </location>
</feature>
<evidence type="ECO:0000256" key="2">
    <source>
        <dbReference type="ARBA" id="ARBA00022679"/>
    </source>
</evidence>
<evidence type="ECO:0000313" key="9">
    <source>
        <dbReference type="EMBL" id="KWX09649.1"/>
    </source>
</evidence>
<reference evidence="10" key="2">
    <citation type="submission" date="2015-02" db="EMBL/GenBank/DDBJ databases">
        <title>Physiological reanalysis, assessment of diazotrophy, and genome sequences of multiple isolates of Streptomyces thermoautotrophicus.</title>
        <authorList>
            <person name="MacKellar D.C."/>
            <person name="Lieber L."/>
            <person name="Norman J."/>
            <person name="Bolger A."/>
            <person name="Tobin C."/>
            <person name="Murray J.W."/>
            <person name="Friesen M."/>
            <person name="Prell J."/>
        </authorList>
    </citation>
    <scope>NUCLEOTIDE SEQUENCE [LARGE SCALE GENOMIC DNA]</scope>
    <source>
        <strain evidence="10">UBT1</strain>
    </source>
</reference>
<comment type="similarity">
    <text evidence="1 5">Belongs to the thiolase-like superfamily. Thiolase family.</text>
</comment>
<evidence type="ECO:0000256" key="1">
    <source>
        <dbReference type="ARBA" id="ARBA00010982"/>
    </source>
</evidence>
<dbReference type="EMBL" id="JYIK01000759">
    <property type="protein sequence ID" value="KWX09649.1"/>
    <property type="molecule type" value="Genomic_DNA"/>
</dbReference>
<dbReference type="Pfam" id="PF00108">
    <property type="entry name" value="Thiolase_N"/>
    <property type="match status" value="1"/>
</dbReference>
<dbReference type="InterPro" id="IPR020615">
    <property type="entry name" value="Thiolase_acyl_enz_int_AS"/>
</dbReference>
<protein>
    <submittedName>
        <fullName evidence="9">Acetyl-CoA acetyltransferase</fullName>
        <ecNumber evidence="9">2.3.1.9</ecNumber>
    </submittedName>
</protein>
<dbReference type="InterPro" id="IPR020610">
    <property type="entry name" value="Thiolase_AS"/>
</dbReference>
<evidence type="ECO:0000259" key="6">
    <source>
        <dbReference type="Pfam" id="PF00108"/>
    </source>
</evidence>
<feature type="active site" description="Acyl-thioester intermediate" evidence="4">
    <location>
        <position position="90"/>
    </location>
</feature>
<dbReference type="PANTHER" id="PTHR43365:SF1">
    <property type="entry name" value="ACETYL-COA C-ACYLTRANSFERASE"/>
    <property type="match status" value="1"/>
</dbReference>
<dbReference type="InterPro" id="IPR020613">
    <property type="entry name" value="Thiolase_CS"/>
</dbReference>
<sequence>MTEAFIFDAVRTPRGKGKRGALHSVKPVTLAAGVLRALRDRTNLDTARVDDVVLGCVTPVGEQGGDIARTAVLAAGWDLRAAGAQVNRFCASGLEAVNLAACKVRSGYEDLVVAGGVESMSRVPMGSDGGAWAIDPETNLAIGFVPQGVSADLVATLEGFTREDVDRYALRSQQRATHARDKGYFVRSLVPVVDQNGVVVLDHDEAIRPDTTLEGLAALEPSFAAMGAAGFDAVAIDRYPTVERIRHVHTAGNSSQIVDGAAAMLIGNERAAADLGLTPRARIVSAAVVGSEPTIMLTGPAPAARKALARAGLDVADIDLFEVNEAFAAVVLKFQRDLGVPEEKINVNGGAIAMGHPLGATGCVILGTLLDELERRDLRRGLATLCVGGGMGIATIIERV</sequence>
<evidence type="ECO:0000256" key="4">
    <source>
        <dbReference type="PIRSR" id="PIRSR000429-1"/>
    </source>
</evidence>
<reference evidence="9 11" key="1">
    <citation type="submission" date="2015-02" db="EMBL/GenBank/DDBJ databases">
        <title>Physiological reanalysis, assessment of diazotrophy, and genome sequences of multiple isolates of Streptomyces thermoautotrophicus.</title>
        <authorList>
            <person name="MacKellar D.C."/>
            <person name="Lieber L."/>
            <person name="Norman J."/>
            <person name="Bolger A."/>
            <person name="Tobin C."/>
            <person name="Murray J.W."/>
            <person name="Prell J."/>
        </authorList>
    </citation>
    <scope>NUCLEOTIDE SEQUENCE [LARGE SCALE GENOMIC DNA]</scope>
    <source>
        <strain evidence="9 11">UBT1</strain>
    </source>
</reference>
<evidence type="ECO:0000256" key="5">
    <source>
        <dbReference type="RuleBase" id="RU003557"/>
    </source>
</evidence>
<evidence type="ECO:0000313" key="11">
    <source>
        <dbReference type="Proteomes" id="UP000070659"/>
    </source>
</evidence>
<keyword evidence="2 5" id="KW-0808">Transferase</keyword>
<accession>A0A132NHU0</accession>
<evidence type="ECO:0000313" key="10">
    <source>
        <dbReference type="Proteomes" id="UP000070598"/>
    </source>
</evidence>
<dbReference type="PANTHER" id="PTHR43365">
    <property type="entry name" value="BLR7806 PROTEIN"/>
    <property type="match status" value="1"/>
</dbReference>
<dbReference type="EC" id="2.3.1.9" evidence="9"/>
<dbReference type="EMBL" id="JYIJ01000018">
    <property type="protein sequence ID" value="KWX00188.1"/>
    <property type="molecule type" value="Genomic_DNA"/>
</dbReference>
<dbReference type="InterPro" id="IPR016039">
    <property type="entry name" value="Thiolase-like"/>
</dbReference>
<dbReference type="Pfam" id="PF02803">
    <property type="entry name" value="Thiolase_C"/>
    <property type="match status" value="1"/>
</dbReference>
<evidence type="ECO:0000256" key="3">
    <source>
        <dbReference type="ARBA" id="ARBA00023315"/>
    </source>
</evidence>
<dbReference type="Proteomes" id="UP000070659">
    <property type="component" value="Unassembled WGS sequence"/>
</dbReference>
<feature type="domain" description="Thiolase C-terminal" evidence="7">
    <location>
        <begin position="278"/>
        <end position="399"/>
    </location>
</feature>
<dbReference type="InterPro" id="IPR020616">
    <property type="entry name" value="Thiolase_N"/>
</dbReference>
<feature type="active site" description="Proton acceptor" evidence="4">
    <location>
        <position position="356"/>
    </location>
</feature>
<dbReference type="InterPro" id="IPR002155">
    <property type="entry name" value="Thiolase"/>
</dbReference>
<dbReference type="RefSeq" id="WP_066888513.1">
    <property type="nucleotide sequence ID" value="NZ_JYIJ01000018.1"/>
</dbReference>
<dbReference type="PROSITE" id="PS00737">
    <property type="entry name" value="THIOLASE_2"/>
    <property type="match status" value="1"/>
</dbReference>
<dbReference type="SUPFAM" id="SSF53901">
    <property type="entry name" value="Thiolase-like"/>
    <property type="match status" value="2"/>
</dbReference>
<dbReference type="NCBIfam" id="TIGR01930">
    <property type="entry name" value="AcCoA-C-Actrans"/>
    <property type="match status" value="1"/>
</dbReference>
<dbReference type="OrthoDB" id="9764638at2"/>
<dbReference type="GO" id="GO:0003985">
    <property type="term" value="F:acetyl-CoA C-acetyltransferase activity"/>
    <property type="evidence" value="ECO:0007669"/>
    <property type="project" value="UniProtKB-EC"/>
</dbReference>
<dbReference type="AlphaFoldDB" id="A0A132NHU0"/>
<name>A0A132NHU0_9ACTN</name>
<dbReference type="PROSITE" id="PS00099">
    <property type="entry name" value="THIOLASE_3"/>
    <property type="match status" value="1"/>
</dbReference>
<dbReference type="Gene3D" id="3.40.47.10">
    <property type="match status" value="2"/>
</dbReference>
<dbReference type="PATRIC" id="fig|1469144.8.peg.2001"/>
<dbReference type="InterPro" id="IPR020617">
    <property type="entry name" value="Thiolase_C"/>
</dbReference>
<evidence type="ECO:0000259" key="7">
    <source>
        <dbReference type="Pfam" id="PF02803"/>
    </source>
</evidence>
<proteinExistence type="inferred from homology"/>
<evidence type="ECO:0000313" key="8">
    <source>
        <dbReference type="EMBL" id="KWX00188.1"/>
    </source>
</evidence>
<organism evidence="9 10">
    <name type="scientific">Carbonactinospora thermoautotrophica</name>
    <dbReference type="NCBI Taxonomy" id="1469144"/>
    <lineage>
        <taxon>Bacteria</taxon>
        <taxon>Bacillati</taxon>
        <taxon>Actinomycetota</taxon>
        <taxon>Actinomycetes</taxon>
        <taxon>Kitasatosporales</taxon>
        <taxon>Carbonactinosporaceae</taxon>
        <taxon>Carbonactinospora</taxon>
    </lineage>
</organism>
<keyword evidence="3 5" id="KW-0012">Acyltransferase</keyword>
<comment type="caution">
    <text evidence="9">The sequence shown here is derived from an EMBL/GenBank/DDBJ whole genome shotgun (WGS) entry which is preliminary data.</text>
</comment>